<dbReference type="Pfam" id="PF06175">
    <property type="entry name" value="MiaE"/>
    <property type="match status" value="1"/>
</dbReference>
<dbReference type="Proteomes" id="UP001465153">
    <property type="component" value="Unassembled WGS sequence"/>
</dbReference>
<evidence type="ECO:0000313" key="2">
    <source>
        <dbReference type="Proteomes" id="UP001465153"/>
    </source>
</evidence>
<evidence type="ECO:0000313" key="1">
    <source>
        <dbReference type="EMBL" id="GAA6170223.1"/>
    </source>
</evidence>
<dbReference type="PIRSF" id="PIRSF020736">
    <property type="entry name" value="MiaE"/>
    <property type="match status" value="1"/>
</dbReference>
<dbReference type="Gene3D" id="1.20.1260.10">
    <property type="match status" value="1"/>
</dbReference>
<dbReference type="InterPro" id="IPR009078">
    <property type="entry name" value="Ferritin-like_SF"/>
</dbReference>
<dbReference type="InterPro" id="IPR012347">
    <property type="entry name" value="Ferritin-like"/>
</dbReference>
<dbReference type="RefSeq" id="WP_233089615.1">
    <property type="nucleotide sequence ID" value="NZ_BAABWN010000021.1"/>
</dbReference>
<sequence>MQTSEVSSSQISLPRIKTLLEPINNFLPCETPDEWITEAAKPENLTVLLVDHCKCELKAAQTGLLMMRRYALSDQGIKQIEDWIKPYENFVYYQQKLKLTKSKQEIFNIDLSPKDDDALTQSIIKKMVALVKEELQHFEQVLDIINSRSLDYVEISASRYAKSLIKKVRTYEPAAMIDKLIIGAYIEARSCERFAKLAPFLDEELKTFYLRLLKSEARHYEDYLSLARTVAESNPKEKKLFDSRVKEIGELEAELILSADNQFRFHSGMPT</sequence>
<keyword evidence="2" id="KW-1185">Reference proteome</keyword>
<reference evidence="1 2" key="1">
    <citation type="submission" date="2024-04" db="EMBL/GenBank/DDBJ databases">
        <title>Draft genome sequence of Sessilibacter corallicola NBRC 116591.</title>
        <authorList>
            <person name="Miyakawa T."/>
            <person name="Kusuya Y."/>
            <person name="Miura T."/>
        </authorList>
    </citation>
    <scope>NUCLEOTIDE SEQUENCE [LARGE SCALE GENOMIC DNA]</scope>
    <source>
        <strain evidence="1 2">KU-00831-HH</strain>
    </source>
</reference>
<name>A0ABQ0AEZ2_9GAMM</name>
<dbReference type="EMBL" id="BAABWN010000021">
    <property type="protein sequence ID" value="GAA6170223.1"/>
    <property type="molecule type" value="Genomic_DNA"/>
</dbReference>
<proteinExistence type="predicted"/>
<comment type="caution">
    <text evidence="1">The sequence shown here is derived from an EMBL/GenBank/DDBJ whole genome shotgun (WGS) entry which is preliminary data.</text>
</comment>
<dbReference type="PANTHER" id="PTHR42637">
    <property type="entry name" value="TRNA-(MS[2]IO[6]A)-HYDROXYLASE"/>
    <property type="match status" value="1"/>
</dbReference>
<accession>A0ABQ0AEZ2</accession>
<dbReference type="InterPro" id="IPR010386">
    <property type="entry name" value="tRNA-Hydrxlase_MiaE"/>
</dbReference>
<organism evidence="1 2">
    <name type="scientific">Sessilibacter corallicola</name>
    <dbReference type="NCBI Taxonomy" id="2904075"/>
    <lineage>
        <taxon>Bacteria</taxon>
        <taxon>Pseudomonadati</taxon>
        <taxon>Pseudomonadota</taxon>
        <taxon>Gammaproteobacteria</taxon>
        <taxon>Cellvibrionales</taxon>
        <taxon>Cellvibrionaceae</taxon>
        <taxon>Sessilibacter</taxon>
    </lineage>
</organism>
<dbReference type="PANTHER" id="PTHR42637:SF1">
    <property type="entry name" value="TRNA 2-(METHYLSULFANYL)-N(6)-ISOPENTENYLADENOSINE(37) HYDROXYLASE"/>
    <property type="match status" value="1"/>
</dbReference>
<dbReference type="SUPFAM" id="SSF47240">
    <property type="entry name" value="Ferritin-like"/>
    <property type="match status" value="1"/>
</dbReference>
<gene>
    <name evidence="1" type="ORF">NBRC116591_40370</name>
</gene>
<dbReference type="NCBIfam" id="NF047790">
    <property type="entry name" value="tRNAmsioHdxaseMiaE"/>
    <property type="match status" value="1"/>
</dbReference>
<protein>
    <submittedName>
        <fullName evidence="1">tRNA isopentenyl-2-thiomethyl-A-37 hydroxylase MiaE</fullName>
    </submittedName>
</protein>